<dbReference type="InterPro" id="IPR036638">
    <property type="entry name" value="HLH_DNA-bd_sf"/>
</dbReference>
<dbReference type="STRING" id="4846.A0A367IP14"/>
<keyword evidence="5" id="KW-0539">Nucleus</keyword>
<keyword evidence="4" id="KW-0804">Transcription</keyword>
<keyword evidence="2" id="KW-0238">DNA-binding</keyword>
<evidence type="ECO:0000256" key="6">
    <source>
        <dbReference type="SAM" id="MobiDB-lite"/>
    </source>
</evidence>
<name>A0A367IP14_RHIST</name>
<proteinExistence type="predicted"/>
<dbReference type="AlphaFoldDB" id="A0A367IP14"/>
<dbReference type="GO" id="GO:0003700">
    <property type="term" value="F:DNA-binding transcription factor activity"/>
    <property type="evidence" value="ECO:0007669"/>
    <property type="project" value="TreeGrafter"/>
</dbReference>
<dbReference type="SUPFAM" id="SSF47459">
    <property type="entry name" value="HLH, helix-loop-helix DNA-binding domain"/>
    <property type="match status" value="1"/>
</dbReference>
<evidence type="ECO:0000256" key="3">
    <source>
        <dbReference type="ARBA" id="ARBA00023159"/>
    </source>
</evidence>
<comment type="caution">
    <text evidence="8">The sequence shown here is derived from an EMBL/GenBank/DDBJ whole genome shotgun (WGS) entry which is preliminary data.</text>
</comment>
<dbReference type="GO" id="GO:0003677">
    <property type="term" value="F:DNA binding"/>
    <property type="evidence" value="ECO:0007669"/>
    <property type="project" value="UniProtKB-KW"/>
</dbReference>
<evidence type="ECO:0000313" key="9">
    <source>
        <dbReference type="Proteomes" id="UP000253551"/>
    </source>
</evidence>
<dbReference type="InterPro" id="IPR011598">
    <property type="entry name" value="bHLH_dom"/>
</dbReference>
<dbReference type="GO" id="GO:0090575">
    <property type="term" value="C:RNA polymerase II transcription regulator complex"/>
    <property type="evidence" value="ECO:0007669"/>
    <property type="project" value="TreeGrafter"/>
</dbReference>
<protein>
    <recommendedName>
        <fullName evidence="7">BHLH domain-containing protein</fullName>
    </recommendedName>
</protein>
<dbReference type="OrthoDB" id="8964853at2759"/>
<dbReference type="GO" id="GO:0046983">
    <property type="term" value="F:protein dimerization activity"/>
    <property type="evidence" value="ECO:0007669"/>
    <property type="project" value="InterPro"/>
</dbReference>
<organism evidence="8 9">
    <name type="scientific">Rhizopus stolonifer</name>
    <name type="common">Rhizopus nigricans</name>
    <dbReference type="NCBI Taxonomy" id="4846"/>
    <lineage>
        <taxon>Eukaryota</taxon>
        <taxon>Fungi</taxon>
        <taxon>Fungi incertae sedis</taxon>
        <taxon>Mucoromycota</taxon>
        <taxon>Mucoromycotina</taxon>
        <taxon>Mucoromycetes</taxon>
        <taxon>Mucorales</taxon>
        <taxon>Mucorineae</taxon>
        <taxon>Rhizopodaceae</taxon>
        <taxon>Rhizopus</taxon>
    </lineage>
</organism>
<dbReference type="CDD" id="cd00083">
    <property type="entry name" value="bHLH_SF"/>
    <property type="match status" value="1"/>
</dbReference>
<keyword evidence="1" id="KW-0805">Transcription regulation</keyword>
<feature type="region of interest" description="Disordered" evidence="6">
    <location>
        <begin position="190"/>
        <end position="218"/>
    </location>
</feature>
<evidence type="ECO:0000256" key="5">
    <source>
        <dbReference type="ARBA" id="ARBA00023242"/>
    </source>
</evidence>
<evidence type="ECO:0000313" key="8">
    <source>
        <dbReference type="EMBL" id="RCH79402.1"/>
    </source>
</evidence>
<keyword evidence="9" id="KW-1185">Reference proteome</keyword>
<evidence type="ECO:0000256" key="2">
    <source>
        <dbReference type="ARBA" id="ARBA00023125"/>
    </source>
</evidence>
<sequence>MYPIQKNLYSHTQAPMTHFAKPGYSLANYDPFPFTNANLTDLSQGSNLIQPIDHDMAKENINIKKPQSPAERRAEHNAIERARRENLNAKFQSLAQALPNLMNYRRPSKSQIVEKALDWVKQSISREDKYRYQVLHLQRENKKLLVQLLQQQQENAQVSVPAVYSEPGTNYDWHTLHLLTVTPKTTPYTSVEDLSKQDYSSSRSDDEDNTSSSNEDDIEYQLSPSYFDDKQHGNQCLLQHNDFMPNNLYYNINLH</sequence>
<keyword evidence="3" id="KW-0010">Activator</keyword>
<feature type="compositionally biased region" description="Acidic residues" evidence="6">
    <location>
        <begin position="205"/>
        <end position="218"/>
    </location>
</feature>
<dbReference type="PROSITE" id="PS50888">
    <property type="entry name" value="BHLH"/>
    <property type="match status" value="1"/>
</dbReference>
<accession>A0A367IP14</accession>
<gene>
    <name evidence="8" type="ORF">CU098_005854</name>
</gene>
<dbReference type="GO" id="GO:0045944">
    <property type="term" value="P:positive regulation of transcription by RNA polymerase II"/>
    <property type="evidence" value="ECO:0007669"/>
    <property type="project" value="TreeGrafter"/>
</dbReference>
<dbReference type="Pfam" id="PF00010">
    <property type="entry name" value="HLH"/>
    <property type="match status" value="1"/>
</dbReference>
<reference evidence="8 9" key="1">
    <citation type="journal article" date="2018" name="G3 (Bethesda)">
        <title>Phylogenetic and Phylogenomic Definition of Rhizopus Species.</title>
        <authorList>
            <person name="Gryganskyi A.P."/>
            <person name="Golan J."/>
            <person name="Dolatabadi S."/>
            <person name="Mondo S."/>
            <person name="Robb S."/>
            <person name="Idnurm A."/>
            <person name="Muszewska A."/>
            <person name="Steczkiewicz K."/>
            <person name="Masonjones S."/>
            <person name="Liao H.L."/>
            <person name="Gajdeczka M.T."/>
            <person name="Anike F."/>
            <person name="Vuek A."/>
            <person name="Anishchenko I.M."/>
            <person name="Voigt K."/>
            <person name="de Hoog G.S."/>
            <person name="Smith M.E."/>
            <person name="Heitman J."/>
            <person name="Vilgalys R."/>
            <person name="Stajich J.E."/>
        </authorList>
    </citation>
    <scope>NUCLEOTIDE SEQUENCE [LARGE SCALE GENOMIC DNA]</scope>
    <source>
        <strain evidence="8 9">LSU 92-RS-03</strain>
    </source>
</reference>
<dbReference type="SMART" id="SM00353">
    <property type="entry name" value="HLH"/>
    <property type="match status" value="1"/>
</dbReference>
<feature type="domain" description="BHLH" evidence="7">
    <location>
        <begin position="71"/>
        <end position="123"/>
    </location>
</feature>
<dbReference type="PANTHER" id="PTHR10328:SF3">
    <property type="entry name" value="PROTEIN MAX"/>
    <property type="match status" value="1"/>
</dbReference>
<evidence type="ECO:0000256" key="1">
    <source>
        <dbReference type="ARBA" id="ARBA00023015"/>
    </source>
</evidence>
<evidence type="ECO:0000259" key="7">
    <source>
        <dbReference type="PROSITE" id="PS50888"/>
    </source>
</evidence>
<evidence type="ECO:0000256" key="4">
    <source>
        <dbReference type="ARBA" id="ARBA00023163"/>
    </source>
</evidence>
<dbReference type="EMBL" id="PJQM01006608">
    <property type="protein sequence ID" value="RCH79402.1"/>
    <property type="molecule type" value="Genomic_DNA"/>
</dbReference>
<dbReference type="Gene3D" id="4.10.280.10">
    <property type="entry name" value="Helix-loop-helix DNA-binding domain"/>
    <property type="match status" value="1"/>
</dbReference>
<dbReference type="Proteomes" id="UP000253551">
    <property type="component" value="Unassembled WGS sequence"/>
</dbReference>
<dbReference type="PANTHER" id="PTHR10328">
    <property type="entry name" value="PROTEIN MAX MYC-ASSOCIATED FACTOR X"/>
    <property type="match status" value="1"/>
</dbReference>